<proteinExistence type="predicted"/>
<keyword evidence="2" id="KW-0812">Transmembrane</keyword>
<gene>
    <name evidence="3" type="ORF">G7Y89_g10189</name>
</gene>
<comment type="caution">
    <text evidence="3">The sequence shown here is derived from an EMBL/GenBank/DDBJ whole genome shotgun (WGS) entry which is preliminary data.</text>
</comment>
<dbReference type="Proteomes" id="UP000566819">
    <property type="component" value="Unassembled WGS sequence"/>
</dbReference>
<organism evidence="3 4">
    <name type="scientific">Cudoniella acicularis</name>
    <dbReference type="NCBI Taxonomy" id="354080"/>
    <lineage>
        <taxon>Eukaryota</taxon>
        <taxon>Fungi</taxon>
        <taxon>Dikarya</taxon>
        <taxon>Ascomycota</taxon>
        <taxon>Pezizomycotina</taxon>
        <taxon>Leotiomycetes</taxon>
        <taxon>Helotiales</taxon>
        <taxon>Tricladiaceae</taxon>
        <taxon>Cudoniella</taxon>
    </lineage>
</organism>
<protein>
    <submittedName>
        <fullName evidence="3">Uncharacterized protein</fullName>
    </submittedName>
</protein>
<feature type="transmembrane region" description="Helical" evidence="2">
    <location>
        <begin position="104"/>
        <end position="127"/>
    </location>
</feature>
<evidence type="ECO:0000313" key="4">
    <source>
        <dbReference type="Proteomes" id="UP000566819"/>
    </source>
</evidence>
<dbReference type="AlphaFoldDB" id="A0A8H4RD83"/>
<name>A0A8H4RD83_9HELO</name>
<feature type="compositionally biased region" description="Basic and acidic residues" evidence="1">
    <location>
        <begin position="56"/>
        <end position="69"/>
    </location>
</feature>
<keyword evidence="2" id="KW-1133">Transmembrane helix</keyword>
<feature type="region of interest" description="Disordered" evidence="1">
    <location>
        <begin position="56"/>
        <end position="81"/>
    </location>
</feature>
<evidence type="ECO:0000313" key="3">
    <source>
        <dbReference type="EMBL" id="KAF4627962.1"/>
    </source>
</evidence>
<accession>A0A8H4RD83</accession>
<sequence length="133" mass="15219">MARPPRSQRPRINKPSPLQQVHLTRPLSTLQLNSEMGLVRDPMFWKRFSTAVHQAEDVEMGDRSKDGRSKRSNSGTTMSTLESKYGCTDEWLQQQRREKRNCRLLCLGITAVVAIIIIAAAVVGWYFTHVHKL</sequence>
<reference evidence="3 4" key="1">
    <citation type="submission" date="2020-03" db="EMBL/GenBank/DDBJ databases">
        <title>Draft Genome Sequence of Cudoniella acicularis.</title>
        <authorList>
            <person name="Buettner E."/>
            <person name="Kellner H."/>
        </authorList>
    </citation>
    <scope>NUCLEOTIDE SEQUENCE [LARGE SCALE GENOMIC DNA]</scope>
    <source>
        <strain evidence="3 4">DSM 108380</strain>
    </source>
</reference>
<dbReference type="EMBL" id="JAAMPI010000882">
    <property type="protein sequence ID" value="KAF4627962.1"/>
    <property type="molecule type" value="Genomic_DNA"/>
</dbReference>
<feature type="compositionally biased region" description="Polar residues" evidence="1">
    <location>
        <begin position="72"/>
        <end position="81"/>
    </location>
</feature>
<dbReference type="OrthoDB" id="5353310at2759"/>
<evidence type="ECO:0000256" key="1">
    <source>
        <dbReference type="SAM" id="MobiDB-lite"/>
    </source>
</evidence>
<evidence type="ECO:0000256" key="2">
    <source>
        <dbReference type="SAM" id="Phobius"/>
    </source>
</evidence>
<keyword evidence="2" id="KW-0472">Membrane</keyword>
<keyword evidence="4" id="KW-1185">Reference proteome</keyword>